<dbReference type="Pfam" id="PF00109">
    <property type="entry name" value="ketoacyl-synt"/>
    <property type="match status" value="1"/>
</dbReference>
<dbReference type="SUPFAM" id="SSF51735">
    <property type="entry name" value="NAD(P)-binding Rossmann-fold domains"/>
    <property type="match status" value="1"/>
</dbReference>
<dbReference type="SUPFAM" id="SSF55048">
    <property type="entry name" value="Probable ACP-binding domain of malonyl-CoA ACP transacylase"/>
    <property type="match status" value="1"/>
</dbReference>
<dbReference type="Pfam" id="PF08240">
    <property type="entry name" value="ADH_N"/>
    <property type="match status" value="1"/>
</dbReference>
<evidence type="ECO:0000313" key="12">
    <source>
        <dbReference type="EMBL" id="TGJ79824.1"/>
    </source>
</evidence>
<evidence type="ECO:0000256" key="2">
    <source>
        <dbReference type="ARBA" id="ARBA00022553"/>
    </source>
</evidence>
<dbReference type="InterPro" id="IPR016035">
    <property type="entry name" value="Acyl_Trfase/lysoPLipase"/>
</dbReference>
<dbReference type="InterPro" id="IPR050091">
    <property type="entry name" value="PKS_NRPS_Biosynth_Enz"/>
</dbReference>
<evidence type="ECO:0000256" key="3">
    <source>
        <dbReference type="ARBA" id="ARBA00022679"/>
    </source>
</evidence>
<evidence type="ECO:0000256" key="8">
    <source>
        <dbReference type="PROSITE-ProRule" id="PRU01363"/>
    </source>
</evidence>
<dbReference type="InterPro" id="IPR049551">
    <property type="entry name" value="PKS_DH_C"/>
</dbReference>
<evidence type="ECO:0000256" key="1">
    <source>
        <dbReference type="ARBA" id="ARBA00022450"/>
    </source>
</evidence>
<name>A0A4Z0Y7P5_9PEZI</name>
<dbReference type="SMART" id="SM00826">
    <property type="entry name" value="PKS_DH"/>
    <property type="match status" value="1"/>
</dbReference>
<dbReference type="SMART" id="SM00822">
    <property type="entry name" value="PKS_KR"/>
    <property type="match status" value="1"/>
</dbReference>
<dbReference type="SUPFAM" id="SSF53901">
    <property type="entry name" value="Thiolase-like"/>
    <property type="match status" value="1"/>
</dbReference>
<dbReference type="PANTHER" id="PTHR43775">
    <property type="entry name" value="FATTY ACID SYNTHASE"/>
    <property type="match status" value="1"/>
</dbReference>
<keyword evidence="2" id="KW-0597">Phosphoprotein</keyword>
<dbReference type="InterPro" id="IPR049900">
    <property type="entry name" value="PKS_mFAS_DH"/>
</dbReference>
<dbReference type="Pfam" id="PF00698">
    <property type="entry name" value="Acyl_transf_1"/>
    <property type="match status" value="1"/>
</dbReference>
<keyword evidence="4" id="KW-0521">NADP</keyword>
<dbReference type="InterPro" id="IPR018201">
    <property type="entry name" value="Ketoacyl_synth_AS"/>
</dbReference>
<dbReference type="STRING" id="37992.A0A4Z0Y7P5"/>
<feature type="active site" description="Proton acceptor; for dehydratase activity" evidence="8">
    <location>
        <position position="988"/>
    </location>
</feature>
<feature type="domain" description="Carrier" evidence="9">
    <location>
        <begin position="2446"/>
        <end position="2524"/>
    </location>
</feature>
<dbReference type="GO" id="GO:0031177">
    <property type="term" value="F:phosphopantetheine binding"/>
    <property type="evidence" value="ECO:0007669"/>
    <property type="project" value="InterPro"/>
</dbReference>
<dbReference type="InterPro" id="IPR016036">
    <property type="entry name" value="Malonyl_transacylase_ACP-bd"/>
</dbReference>
<feature type="domain" description="PKS/mFAS DH" evidence="11">
    <location>
        <begin position="956"/>
        <end position="1266"/>
    </location>
</feature>
<dbReference type="PROSITE" id="PS50075">
    <property type="entry name" value="CARRIER"/>
    <property type="match status" value="1"/>
</dbReference>
<keyword evidence="1" id="KW-0596">Phosphopantetheine</keyword>
<protein>
    <submittedName>
        <fullName evidence="12">Uncharacterized protein</fullName>
    </submittedName>
</protein>
<dbReference type="Pfam" id="PF02801">
    <property type="entry name" value="Ketoacyl-synt_C"/>
    <property type="match status" value="1"/>
</dbReference>
<dbReference type="Gene3D" id="3.40.50.150">
    <property type="entry name" value="Vaccinia Virus protein VP39"/>
    <property type="match status" value="1"/>
</dbReference>
<dbReference type="Proteomes" id="UP000297716">
    <property type="component" value="Unassembled WGS sequence"/>
</dbReference>
<evidence type="ECO:0000256" key="7">
    <source>
        <dbReference type="ARBA" id="ARBA00023315"/>
    </source>
</evidence>
<dbReference type="Gene3D" id="3.40.366.10">
    <property type="entry name" value="Malonyl-Coenzyme A Acyl Carrier Protein, domain 2"/>
    <property type="match status" value="1"/>
</dbReference>
<dbReference type="PROSITE" id="PS52019">
    <property type="entry name" value="PKS_MFAS_DH"/>
    <property type="match status" value="1"/>
</dbReference>
<dbReference type="InterPro" id="IPR009081">
    <property type="entry name" value="PP-bd_ACP"/>
</dbReference>
<dbReference type="InterPro" id="IPR016039">
    <property type="entry name" value="Thiolase-like"/>
</dbReference>
<dbReference type="CDD" id="cd05274">
    <property type="entry name" value="KR_FAS_SDR_x"/>
    <property type="match status" value="1"/>
</dbReference>
<proteinExistence type="predicted"/>
<dbReference type="SUPFAM" id="SSF47336">
    <property type="entry name" value="ACP-like"/>
    <property type="match status" value="1"/>
</dbReference>
<dbReference type="Gene3D" id="3.30.70.3290">
    <property type="match status" value="1"/>
</dbReference>
<dbReference type="Pfam" id="PF14765">
    <property type="entry name" value="PS-DH"/>
    <property type="match status" value="1"/>
</dbReference>
<dbReference type="Gene3D" id="3.10.129.110">
    <property type="entry name" value="Polyketide synthase dehydratase"/>
    <property type="match status" value="1"/>
</dbReference>
<evidence type="ECO:0000313" key="13">
    <source>
        <dbReference type="Proteomes" id="UP000297716"/>
    </source>
</evidence>
<keyword evidence="3" id="KW-0808">Transferase</keyword>
<evidence type="ECO:0000256" key="5">
    <source>
        <dbReference type="ARBA" id="ARBA00023002"/>
    </source>
</evidence>
<dbReference type="PANTHER" id="PTHR43775:SF29">
    <property type="entry name" value="ASPERFURANONE POLYKETIDE SYNTHASE AFOG-RELATED"/>
    <property type="match status" value="1"/>
</dbReference>
<dbReference type="EMBL" id="SKBN01000259">
    <property type="protein sequence ID" value="TGJ79824.1"/>
    <property type="molecule type" value="Genomic_DNA"/>
</dbReference>
<evidence type="ECO:0000256" key="6">
    <source>
        <dbReference type="ARBA" id="ARBA00023268"/>
    </source>
</evidence>
<dbReference type="Gene3D" id="3.40.50.720">
    <property type="entry name" value="NAD(P)-binding Rossmann-like Domain"/>
    <property type="match status" value="1"/>
</dbReference>
<accession>A0A4Z0Y7P5</accession>
<dbReference type="InterPro" id="IPR013968">
    <property type="entry name" value="PKS_KR"/>
</dbReference>
<evidence type="ECO:0000259" key="11">
    <source>
        <dbReference type="PROSITE" id="PS52019"/>
    </source>
</evidence>
<dbReference type="OrthoDB" id="329835at2759"/>
<dbReference type="Gene3D" id="1.10.1200.10">
    <property type="entry name" value="ACP-like"/>
    <property type="match status" value="1"/>
</dbReference>
<sequence>MKESVVEQEPIAICGLALKFPQDASSEEGFWAMLLDKRSAMTEFPPERLNINSFYHPTKHNALRTRGAHFIREDLGTFDAGFFSLTPTEAAAMDPMQRILLETTYKAFENSGIRIEDIKGSRTSVHTGCFTNDYLQQILKDSDRLPPYAAVGATQSMLANRISWFYDLRGPSVNLDSACSSSAMAVDLSCQLLHNGTTNIGVVAGCNMLLDPDYSMILSNMQMLSPDGRCFAFDNRANGYSRGEGVGVLILKRLSDALRGNDTIRAIIRSCGTNQDGRTTGITQPDLQAQAQLIRETYMRAGLGMSHTRFFEAHGTGTAIGDPIEIGAIAECFRSHRTSADPLFVGSVKTNIGHLEGASGIAGLIKATLAVESGLIPPNTNFESINRKIASYGNIICLPLECIPWPSCEIRRASVNSFGYGGTNSHIIIDDVASYLRRKGMESSIKTTMPQVFDKGSCHLSITTAVFPKLLVWSASTRSATQAMVSTWANFCGKIGDSTVTQAISDIAYTLDSRRSTLPSKAFAVVSEAPDLKNLEQLTSFSKDVSRYIPRLAFVFTGQGAQWYAMGRELFMYPEFAESIRISQLSLTGLGCSWSLSHELLKDEKESLIHRADVAQCLTAVVQMALVDLLTAFGISPVAVVGHSMGEIAAAYCAEFLTRESALRVAYYRGVLTATIPEKTPTRGAMLVTALSSEQAAMYFNRGNSKSIKWPNTLVVSCINSPCNTTISGAESEIDDLNQILMGEGIFARRLRVPVAYHSPQMEVIVSDCLRGFGILESPPPTADIKMVSSVTGSILTRERACEGSYWTKNLTSPVLFSRAVGRLCQDSNKSLRKKLDGSHREAIVVDTLIEIGPHAALQLPIEQILKDIPRTDDIKYLSALYRNQSASVSLLQLVGQLHCSGVRIDLRHVNDPDKHLRYSRTTMSKAPEYPFDHSVRYWWESPLVTNYRLRLHGHEELLGSPSREWNPLEPQWRYCLQISEMPWLLDHKLSGKVVYPASAMITMAMKGVSQLSGRQNVVGFSFHDVQFESAITIPTDPTNLETRLQLRPLKRTSNINSQNLTWTFSIYSVTGNRWARNCHGTVEVHNFSNSLTEEIEQRSQYYQRSLKVRSESCNQTLSSSTIYSNFVQNGFGYGKSFQGIETLQHDDTRTVIARLAHSRLSSNSQDSFYIMHPGPLDSFFHLALITLSKGSKPIPTQAISRVKRLWISVDGLQHSNGLLQASAKLEHDSTLTKLYSGFALTDDAKKIGLVLDGLQTTVISSIEEVETASKHYQFWGGIQEHVDLDAMSATKAVKRLESICGTDPGGLGDFLRDLRRYLLFIVRELRDSLTESGINPTKPYLKRYVDWMDWHLQRPTRDSCVSNATSLRVRLENQGFLGQFFLRVADNAKGILRGDLDMVQLIFADNSLETFYEQMLNHSAYHIKIQTYLHDLTFKYPNMDFLEVGAGTGSFTQHILAALSSISNSIEGRFRSYYYTDVSPAFFERAQSRFSKHAPKIKFTTFNAEQDPLQQGFDERSFDVIAASNVLHVMKDLDRTLSGLRRLLKPGGRILLHEYVRPETIEVGFVFGLLPGWWPTTGNDGKLSPLLIEEEWDTTLRRNGFSGAEIIIRDFADDDSHLMSIICATAAEIKENESSPIDVCVIVNSNSSEQLEVAEKLISGSNAEGYRMFRMDLPSYCTTIPRVGAVVMLLDLKDYILPRLTGDKFESLKQLLLSVPRILWVSKLDGMFSDPSIGMIDGFARTFRTENISSKLATLVLEHGSTSKRDECQFIMYSLKRLLRLKGMDQPEDYTVRQGLLMLRRVYENTELREAMSDILSGQRQITQSVQNARPFRIELQNLKPLSTARIIRDSSAHRSLGSDELEIEIQAVGLNEVDFQAMSGKHSKLNVGRACAGIITKVGTQCKFVIGDRVCAYGNAMLRSTGRAHQNHVAKIPESMSFEEASILPQDYLIANYLVREARVQQDDIVLVRGGDTRLGRVTLGILKRHTPKLCVITALDRIDKNILGGRLNDGCSRGSVQPCLFTKATVVLDFLDTNIPALAECTEKFGQIFSVRTCIEGDTIPINHSELPTTITFRIVDVLELLKHRLEKLEMVHPDFEDSARPYFGAVKTIGLSSINIVTVSFGVGVEERLAIKYDENSQIQIYEQSKQEKALFDQGASYVISGGLGDLGRCIATWMVSRGARNLILLSRSGPQTEIARATVRHLEEKGAIIHTPLCDITDRSSLQSTLQQLEGASPIKGCIQAAGALKDIMYSKMNLQDWNVAVDPKTRGSWNLHDVLPKGMDFFILASSISGIIGQATQINYAAGCTFQDALARYRQSIGEKAVSLDLGILATGGMVTQTEGLLERLVAEGVYKVLSEKELLGILEYFCDSGLQLDCIPAQVISGITDLSLHDRLSTSLPLAFSHPLWNQVLARTERNEDPSINMNRSSEVGHSLSQAASLAEKTEIVSDALAGQISSLVMTPRANINMDEPLYKAGADSLSAVYLRNWIMKEFAVEVTVFDILGDMPITALGKFIASESSAATK</sequence>
<keyword evidence="5" id="KW-0560">Oxidoreductase</keyword>
<dbReference type="GO" id="GO:0006633">
    <property type="term" value="P:fatty acid biosynthetic process"/>
    <property type="evidence" value="ECO:0007669"/>
    <property type="project" value="InterPro"/>
</dbReference>
<dbReference type="SUPFAM" id="SSF50129">
    <property type="entry name" value="GroES-like"/>
    <property type="match status" value="1"/>
</dbReference>
<dbReference type="SMART" id="SM00829">
    <property type="entry name" value="PKS_ER"/>
    <property type="match status" value="1"/>
</dbReference>
<dbReference type="GO" id="GO:0044550">
    <property type="term" value="P:secondary metabolite biosynthetic process"/>
    <property type="evidence" value="ECO:0007669"/>
    <property type="project" value="TreeGrafter"/>
</dbReference>
<dbReference type="InterPro" id="IPR049552">
    <property type="entry name" value="PKS_DH_N"/>
</dbReference>
<dbReference type="Gene3D" id="3.40.47.10">
    <property type="match status" value="1"/>
</dbReference>
<dbReference type="Pfam" id="PF21089">
    <property type="entry name" value="PKS_DH_N"/>
    <property type="match status" value="1"/>
</dbReference>
<feature type="domain" description="Ketosynthase family 3 (KS3)" evidence="10">
    <location>
        <begin position="8"/>
        <end position="431"/>
    </location>
</feature>
<evidence type="ECO:0000259" key="9">
    <source>
        <dbReference type="PROSITE" id="PS50075"/>
    </source>
</evidence>
<dbReference type="PROSITE" id="PS00606">
    <property type="entry name" value="KS3_1"/>
    <property type="match status" value="1"/>
</dbReference>
<dbReference type="InterPro" id="IPR014043">
    <property type="entry name" value="Acyl_transferase_dom"/>
</dbReference>
<dbReference type="GO" id="GO:0004312">
    <property type="term" value="F:fatty acid synthase activity"/>
    <property type="evidence" value="ECO:0007669"/>
    <property type="project" value="TreeGrafter"/>
</dbReference>
<dbReference type="SMART" id="SM00823">
    <property type="entry name" value="PKS_PP"/>
    <property type="match status" value="1"/>
</dbReference>
<feature type="region of interest" description="C-terminal hotdog fold" evidence="8">
    <location>
        <begin position="1115"/>
        <end position="1266"/>
    </location>
</feature>
<dbReference type="InterPro" id="IPR001227">
    <property type="entry name" value="Ac_transferase_dom_sf"/>
</dbReference>
<dbReference type="Pfam" id="PF23297">
    <property type="entry name" value="ACP_SdgA_C"/>
    <property type="match status" value="1"/>
</dbReference>
<dbReference type="InterPro" id="IPR020806">
    <property type="entry name" value="PKS_PP-bd"/>
</dbReference>
<dbReference type="InterPro" id="IPR036736">
    <property type="entry name" value="ACP-like_sf"/>
</dbReference>
<dbReference type="InterPro" id="IPR014031">
    <property type="entry name" value="Ketoacyl_synth_C"/>
</dbReference>
<dbReference type="SMART" id="SM00827">
    <property type="entry name" value="PKS_AT"/>
    <property type="match status" value="1"/>
</dbReference>
<comment type="caution">
    <text evidence="12">The sequence shown here is derived from an EMBL/GenBank/DDBJ whole genome shotgun (WGS) entry which is preliminary data.</text>
</comment>
<reference evidence="12 13" key="1">
    <citation type="submission" date="2019-03" db="EMBL/GenBank/DDBJ databases">
        <title>Draft genome sequence of Xylaria hypoxylon DSM 108379, a ubiquitous saprotrophic-parasitic fungi on hardwood.</title>
        <authorList>
            <person name="Buettner E."/>
            <person name="Leonhardt S."/>
            <person name="Gebauer A.M."/>
            <person name="Liers C."/>
            <person name="Hofrichter M."/>
            <person name="Kellner H."/>
        </authorList>
    </citation>
    <scope>NUCLEOTIDE SEQUENCE [LARGE SCALE GENOMIC DNA]</scope>
    <source>
        <strain evidence="12 13">DSM 108379</strain>
    </source>
</reference>
<dbReference type="InterPro" id="IPR057326">
    <property type="entry name" value="KR_dom"/>
</dbReference>
<dbReference type="CDD" id="cd02440">
    <property type="entry name" value="AdoMet_MTases"/>
    <property type="match status" value="1"/>
</dbReference>
<dbReference type="CDD" id="cd00833">
    <property type="entry name" value="PKS"/>
    <property type="match status" value="1"/>
</dbReference>
<dbReference type="PROSITE" id="PS52004">
    <property type="entry name" value="KS3_2"/>
    <property type="match status" value="1"/>
</dbReference>
<dbReference type="InterPro" id="IPR020841">
    <property type="entry name" value="PKS_Beta-ketoAc_synthase_dom"/>
</dbReference>
<dbReference type="GO" id="GO:0016491">
    <property type="term" value="F:oxidoreductase activity"/>
    <property type="evidence" value="ECO:0007669"/>
    <property type="project" value="UniProtKB-KW"/>
</dbReference>
<dbReference type="InterPro" id="IPR036291">
    <property type="entry name" value="NAD(P)-bd_dom_sf"/>
</dbReference>
<dbReference type="InterPro" id="IPR013154">
    <property type="entry name" value="ADH-like_N"/>
</dbReference>
<dbReference type="Pfam" id="PF08659">
    <property type="entry name" value="KR"/>
    <property type="match status" value="1"/>
</dbReference>
<dbReference type="InterPro" id="IPR014030">
    <property type="entry name" value="Ketoacyl_synth_N"/>
</dbReference>
<evidence type="ECO:0000256" key="4">
    <source>
        <dbReference type="ARBA" id="ARBA00022857"/>
    </source>
</evidence>
<feature type="region of interest" description="N-terminal hotdog fold" evidence="8">
    <location>
        <begin position="956"/>
        <end position="1090"/>
    </location>
</feature>
<dbReference type="InterPro" id="IPR011032">
    <property type="entry name" value="GroES-like_sf"/>
</dbReference>
<dbReference type="Pfam" id="PF08242">
    <property type="entry name" value="Methyltransf_12"/>
    <property type="match status" value="1"/>
</dbReference>
<keyword evidence="7" id="KW-0012">Acyltransferase</keyword>
<dbReference type="GO" id="GO:0004315">
    <property type="term" value="F:3-oxoacyl-[acyl-carrier-protein] synthase activity"/>
    <property type="evidence" value="ECO:0007669"/>
    <property type="project" value="InterPro"/>
</dbReference>
<dbReference type="SUPFAM" id="SSF52151">
    <property type="entry name" value="FabD/lysophospholipase-like"/>
    <property type="match status" value="1"/>
</dbReference>
<dbReference type="InterPro" id="IPR020807">
    <property type="entry name" value="PKS_DH"/>
</dbReference>
<dbReference type="InterPro" id="IPR013217">
    <property type="entry name" value="Methyltransf_12"/>
</dbReference>
<gene>
    <name evidence="12" type="ORF">E0Z10_g8943</name>
</gene>
<dbReference type="InterPro" id="IPR020843">
    <property type="entry name" value="ER"/>
</dbReference>
<keyword evidence="6" id="KW-0511">Multifunctional enzyme</keyword>
<dbReference type="SMART" id="SM00825">
    <property type="entry name" value="PKS_KS"/>
    <property type="match status" value="1"/>
</dbReference>
<dbReference type="InterPro" id="IPR042104">
    <property type="entry name" value="PKS_dehydratase_sf"/>
</dbReference>
<dbReference type="Gene3D" id="3.90.180.10">
    <property type="entry name" value="Medium-chain alcohol dehydrogenases, catalytic domain"/>
    <property type="match status" value="1"/>
</dbReference>
<dbReference type="InterPro" id="IPR029063">
    <property type="entry name" value="SAM-dependent_MTases_sf"/>
</dbReference>
<keyword evidence="13" id="KW-1185">Reference proteome</keyword>
<evidence type="ECO:0000259" key="10">
    <source>
        <dbReference type="PROSITE" id="PS52004"/>
    </source>
</evidence>
<organism evidence="12 13">
    <name type="scientific">Xylaria hypoxylon</name>
    <dbReference type="NCBI Taxonomy" id="37992"/>
    <lineage>
        <taxon>Eukaryota</taxon>
        <taxon>Fungi</taxon>
        <taxon>Dikarya</taxon>
        <taxon>Ascomycota</taxon>
        <taxon>Pezizomycotina</taxon>
        <taxon>Sordariomycetes</taxon>
        <taxon>Xylariomycetidae</taxon>
        <taxon>Xylariales</taxon>
        <taxon>Xylariaceae</taxon>
        <taxon>Xylaria</taxon>
    </lineage>
</organism>
<dbReference type="SUPFAM" id="SSF53335">
    <property type="entry name" value="S-adenosyl-L-methionine-dependent methyltransferases"/>
    <property type="match status" value="1"/>
</dbReference>
<feature type="active site" description="Proton donor; for dehydratase activity" evidence="8">
    <location>
        <position position="1178"/>
    </location>
</feature>